<sequence length="451" mass="51636">MESDAIAEGFKCSLEMHGLIYKTVIADGDSNVYQAIVDNRYREHMVTVRKIECTNHLLRNLCKKLKAVAETTQPKMHRQRGFVEVRNVVKHNILKIRKEIIEAATLRREERQPQHYQAMELQNDILNIPSHIFGEHKRCEARGRTCKENCDETKKNYVLFLKLHGLYPKIESAVMYLSAYFESLLLNLTNNPAESFNSIICKEIGGKRINFGKRGSYNARIAGAVVQYNTQQVLTEVHQSMCKTVPPIVENLEKRRQIKVAKTRDSREAQGRQKKFKRESGTDRCYGPQSQKPDLPSDVFEQLQQNHLEKLFENGRNWQKIEVDTRNQNKSELWLSLRREMLTASNFGTVCRMRPTTSCAAAIKNILYPPSIDTAAMKYGRDKEEIARKELAIKLNKKIKSCGLFIDTKNPFLGASPDGLIEENGLVEIKCPLSAEHLTAEEAVETLPSLK</sequence>
<dbReference type="OrthoDB" id="6605887at2759"/>
<dbReference type="InterPro" id="IPR019080">
    <property type="entry name" value="YqaJ_viral_recombinase"/>
</dbReference>
<dbReference type="InterPro" id="IPR051703">
    <property type="entry name" value="NF-kappa-B_Signaling_Reg"/>
</dbReference>
<feature type="domain" description="YqaJ viral recombinase" evidence="2">
    <location>
        <begin position="334"/>
        <end position="442"/>
    </location>
</feature>
<accession>A0A0J7JYG2</accession>
<protein>
    <submittedName>
        <fullName evidence="4">Uncharacterized protein</fullName>
    </submittedName>
</protein>
<dbReference type="PANTHER" id="PTHR46609:SF8">
    <property type="entry name" value="YQAJ VIRAL RECOMBINASE DOMAIN-CONTAINING PROTEIN"/>
    <property type="match status" value="1"/>
</dbReference>
<dbReference type="PANTHER" id="PTHR46609">
    <property type="entry name" value="EXONUCLEASE, PHAGE-TYPE/RECB, C-TERMINAL DOMAIN-CONTAINING PROTEIN"/>
    <property type="match status" value="1"/>
</dbReference>
<keyword evidence="5" id="KW-1185">Reference proteome</keyword>
<dbReference type="Pfam" id="PF20700">
    <property type="entry name" value="Mutator"/>
    <property type="match status" value="1"/>
</dbReference>
<evidence type="ECO:0000259" key="3">
    <source>
        <dbReference type="Pfam" id="PF20700"/>
    </source>
</evidence>
<feature type="non-terminal residue" evidence="4">
    <location>
        <position position="451"/>
    </location>
</feature>
<evidence type="ECO:0000259" key="2">
    <source>
        <dbReference type="Pfam" id="PF09588"/>
    </source>
</evidence>
<evidence type="ECO:0000313" key="5">
    <source>
        <dbReference type="Proteomes" id="UP000036403"/>
    </source>
</evidence>
<proteinExistence type="predicted"/>
<evidence type="ECO:0000313" key="4">
    <source>
        <dbReference type="EMBL" id="KMQ82941.1"/>
    </source>
</evidence>
<feature type="domain" description="Mutator-like transposase" evidence="3">
    <location>
        <begin position="1"/>
        <end position="141"/>
    </location>
</feature>
<dbReference type="PaxDb" id="67767-A0A0J7JYG2"/>
<dbReference type="CDD" id="cd22343">
    <property type="entry name" value="PDDEXK_lambda_exonuclease-like"/>
    <property type="match status" value="1"/>
</dbReference>
<organism evidence="4 5">
    <name type="scientific">Lasius niger</name>
    <name type="common">Black garden ant</name>
    <dbReference type="NCBI Taxonomy" id="67767"/>
    <lineage>
        <taxon>Eukaryota</taxon>
        <taxon>Metazoa</taxon>
        <taxon>Ecdysozoa</taxon>
        <taxon>Arthropoda</taxon>
        <taxon>Hexapoda</taxon>
        <taxon>Insecta</taxon>
        <taxon>Pterygota</taxon>
        <taxon>Neoptera</taxon>
        <taxon>Endopterygota</taxon>
        <taxon>Hymenoptera</taxon>
        <taxon>Apocrita</taxon>
        <taxon>Aculeata</taxon>
        <taxon>Formicoidea</taxon>
        <taxon>Formicidae</taxon>
        <taxon>Formicinae</taxon>
        <taxon>Lasius</taxon>
        <taxon>Lasius</taxon>
    </lineage>
</organism>
<dbReference type="InterPro" id="IPR011335">
    <property type="entry name" value="Restrct_endonuc-II-like"/>
</dbReference>
<dbReference type="Gene3D" id="3.90.320.10">
    <property type="match status" value="1"/>
</dbReference>
<dbReference type="Pfam" id="PF09588">
    <property type="entry name" value="YqaJ"/>
    <property type="match status" value="1"/>
</dbReference>
<dbReference type="AlphaFoldDB" id="A0A0J7JYG2"/>
<dbReference type="STRING" id="67767.A0A0J7JYG2"/>
<dbReference type="InterPro" id="IPR049012">
    <property type="entry name" value="Mutator_transp_dom"/>
</dbReference>
<reference evidence="4 5" key="1">
    <citation type="submission" date="2015-04" db="EMBL/GenBank/DDBJ databases">
        <title>Lasius niger genome sequencing.</title>
        <authorList>
            <person name="Konorov E.A."/>
            <person name="Nikitin M.A."/>
            <person name="Kirill M.V."/>
            <person name="Chang P."/>
        </authorList>
    </citation>
    <scope>NUCLEOTIDE SEQUENCE [LARGE SCALE GENOMIC DNA]</scope>
    <source>
        <tissue evidence="4">Whole</tissue>
    </source>
</reference>
<name>A0A0J7JYG2_LASNI</name>
<comment type="caution">
    <text evidence="4">The sequence shown here is derived from an EMBL/GenBank/DDBJ whole genome shotgun (WGS) entry which is preliminary data.</text>
</comment>
<dbReference type="InterPro" id="IPR011604">
    <property type="entry name" value="PDDEXK-like_dom_sf"/>
</dbReference>
<dbReference type="EMBL" id="LBMM01022157">
    <property type="protein sequence ID" value="KMQ82941.1"/>
    <property type="molecule type" value="Genomic_DNA"/>
</dbReference>
<gene>
    <name evidence="4" type="ORF">RF55_21408</name>
</gene>
<dbReference type="SUPFAM" id="SSF52980">
    <property type="entry name" value="Restriction endonuclease-like"/>
    <property type="match status" value="1"/>
</dbReference>
<evidence type="ECO:0000256" key="1">
    <source>
        <dbReference type="SAM" id="MobiDB-lite"/>
    </source>
</evidence>
<feature type="compositionally biased region" description="Basic and acidic residues" evidence="1">
    <location>
        <begin position="262"/>
        <end position="271"/>
    </location>
</feature>
<dbReference type="GO" id="GO:0006281">
    <property type="term" value="P:DNA repair"/>
    <property type="evidence" value="ECO:0007669"/>
    <property type="project" value="UniProtKB-ARBA"/>
</dbReference>
<feature type="region of interest" description="Disordered" evidence="1">
    <location>
        <begin position="259"/>
        <end position="294"/>
    </location>
</feature>
<dbReference type="Proteomes" id="UP000036403">
    <property type="component" value="Unassembled WGS sequence"/>
</dbReference>